<dbReference type="VEuPathDB" id="MicrosporidiaDB:AEWQ_030890"/>
<dbReference type="EMBL" id="KC513611">
    <property type="protein sequence ID" value="AGE95935.1"/>
    <property type="molecule type" value="Genomic_DNA"/>
</dbReference>
<organism evidence="2">
    <name type="scientific">Encephalitozoon cuniculi</name>
    <name type="common">Microsporidian parasite</name>
    <dbReference type="NCBI Taxonomy" id="6035"/>
    <lineage>
        <taxon>Eukaryota</taxon>
        <taxon>Fungi</taxon>
        <taxon>Fungi incertae sedis</taxon>
        <taxon>Microsporidia</taxon>
        <taxon>Unikaryonidae</taxon>
        <taxon>Encephalitozoon</taxon>
    </lineage>
</organism>
<name>M1K9U8_ENCCN</name>
<proteinExistence type="predicted"/>
<dbReference type="VEuPathDB" id="MicrosporidiaDB:ECU03_0970"/>
<sequence length="471" mass="52471">MEETESEDISPGIQARKRRRRLAARLALEMELIKKEFERPSALKNAPAFLCDFEKHLPFIRKEEIRYACIPDKRGLEKAADEAEKVKMVAEYAAEAGVLMVIDVLRQSRKVVFGRDWEIGYRENNIINILRKIERKRRRKGLLRDPERCRVSMAGVQRVWREMMGAEQEKRKILGLVGHEVTLSARKRVICINDISWDSDQSGSDGALCTMMRTAKIFPGSGVSYEHVMLPSVGDDDPPPLFNTKAYAFPRKAEDTSPKIQMVETYKKYLGNFSKLSAQRSSRNNLVTMQTSLGSHPTSQHIFKKISMEYLRCKSARDIVSHKYRHVIINREAHMAKREETKYSTGRLEDDSPGDLCSSGSDDTSVGYTFLIEAALGKVCSLDSEKNGEAGANAKGISVDGQNGRTQSDSIEAQMQGSQCNSEGLDGGDVQTASKDSFNGGVCDGRVEKPPEDPLDGGRVASGHSAPDDKG</sequence>
<dbReference type="VEuPathDB" id="MicrosporidiaDB:M970_030890"/>
<feature type="compositionally biased region" description="Basic and acidic residues" evidence="1">
    <location>
        <begin position="340"/>
        <end position="350"/>
    </location>
</feature>
<dbReference type="AlphaFoldDB" id="M1K9U8"/>
<protein>
    <submittedName>
        <fullName evidence="2">Uncharacterized protein</fullName>
    </submittedName>
</protein>
<reference evidence="2" key="1">
    <citation type="journal article" date="2013" name="Eukaryot. Cell">
        <title>Extremely Reduced Levels of Heterozygosity in the Vertebrate Pathogen Encephalitozoon cuniculi.</title>
        <authorList>
            <person name="Selman M."/>
            <person name="Sak B."/>
            <person name="Kvac M."/>
            <person name="Farinelli L."/>
            <person name="Weiss L.M."/>
            <person name="Corradi N."/>
        </authorList>
    </citation>
    <scope>NUCLEOTIDE SEQUENCE</scope>
</reference>
<feature type="compositionally biased region" description="Polar residues" evidence="1">
    <location>
        <begin position="400"/>
        <end position="422"/>
    </location>
</feature>
<accession>M1K9U8</accession>
<gene>
    <name evidence="2" type="ORF">ECU03_0970</name>
</gene>
<feature type="region of interest" description="Disordered" evidence="1">
    <location>
        <begin position="387"/>
        <end position="471"/>
    </location>
</feature>
<evidence type="ECO:0000256" key="1">
    <source>
        <dbReference type="SAM" id="MobiDB-lite"/>
    </source>
</evidence>
<dbReference type="VEuPathDB" id="MicrosporidiaDB:AEWD_030890"/>
<dbReference type="VEuPathDB" id="MicrosporidiaDB:AEWR_030890"/>
<evidence type="ECO:0000313" key="2">
    <source>
        <dbReference type="EMBL" id="AGE95935.1"/>
    </source>
</evidence>
<feature type="region of interest" description="Disordered" evidence="1">
    <location>
        <begin position="340"/>
        <end position="359"/>
    </location>
</feature>